<evidence type="ECO:0000256" key="1">
    <source>
        <dbReference type="ARBA" id="ARBA00008635"/>
    </source>
</evidence>
<reference evidence="4 5" key="1">
    <citation type="journal article" date="2008" name="Int. J. Syst. Evol. Microbiol.">
        <title>Amphritea japonica sp. nov. and Amphritea balenae sp. nov., isolated from the sediment adjacent to sperm whale carcasses off Kagoshima, Japan.</title>
        <authorList>
            <person name="Miyazaki M."/>
            <person name="Nogi Y."/>
            <person name="Fujiwara Y."/>
            <person name="Kawato M."/>
            <person name="Nagahama T."/>
            <person name="Kubokawa K."/>
            <person name="Horikoshi K."/>
        </authorList>
    </citation>
    <scope>NUCLEOTIDE SEQUENCE [LARGE SCALE GENOMIC DNA]</scope>
    <source>
        <strain evidence="4 5">ATCC BAA-1530</strain>
    </source>
</reference>
<dbReference type="KEGG" id="ajp:AMJAP_1977"/>
<feature type="binding site" evidence="3">
    <location>
        <position position="50"/>
    </location>
    <ligand>
        <name>a divalent metal cation</name>
        <dbReference type="ChEBI" id="CHEBI:60240"/>
    </ligand>
</feature>
<feature type="binding site" evidence="3">
    <location>
        <position position="151"/>
    </location>
    <ligand>
        <name>a divalent metal cation</name>
        <dbReference type="ChEBI" id="CHEBI:60240"/>
    </ligand>
</feature>
<dbReference type="SUPFAM" id="SSF109854">
    <property type="entry name" value="DinB/YfiT-like putative metalloenzymes"/>
    <property type="match status" value="1"/>
</dbReference>
<dbReference type="PANTHER" id="PTHR37302">
    <property type="entry name" value="SLR1116 PROTEIN"/>
    <property type="match status" value="1"/>
</dbReference>
<accession>A0A7R6P3K7</accession>
<dbReference type="PANTHER" id="PTHR37302:SF1">
    <property type="entry name" value="PROTEIN DINB"/>
    <property type="match status" value="1"/>
</dbReference>
<evidence type="ECO:0000256" key="3">
    <source>
        <dbReference type="PIRSR" id="PIRSR607837-1"/>
    </source>
</evidence>
<sequence>MDIRNHYILMADYNQRMNDQVYTASSKLDSDQLGADSGAFFSSILGTLNHILVGDLLWLSRFSLHSARYHSLKGLSALPRPKHLNEILYPELVLLVKARNFVDGTINQWLNEEIREDDFARGLVYANSQGVVSERNFGELLSHFFNHQTHHRGQVSTLLYQHDIDIGCTDFLIDIPDVIKD</sequence>
<protein>
    <recommendedName>
        <fullName evidence="6">DinB family protein</fullName>
    </recommendedName>
</protein>
<comment type="similarity">
    <text evidence="1">Belongs to the DinB family.</text>
</comment>
<keyword evidence="2 3" id="KW-0479">Metal-binding</keyword>
<keyword evidence="5" id="KW-1185">Reference proteome</keyword>
<proteinExistence type="inferred from homology"/>
<evidence type="ECO:0008006" key="6">
    <source>
        <dbReference type="Google" id="ProtNLM"/>
    </source>
</evidence>
<gene>
    <name evidence="4" type="ORF">AMJAP_1977</name>
</gene>
<dbReference type="InterPro" id="IPR007837">
    <property type="entry name" value="DinB"/>
</dbReference>
<dbReference type="InterPro" id="IPR034660">
    <property type="entry name" value="DinB/YfiT-like"/>
</dbReference>
<dbReference type="GO" id="GO:0046872">
    <property type="term" value="F:metal ion binding"/>
    <property type="evidence" value="ECO:0007669"/>
    <property type="project" value="UniProtKB-KW"/>
</dbReference>
<dbReference type="OrthoDB" id="9807509at2"/>
<dbReference type="Gene3D" id="1.20.120.450">
    <property type="entry name" value="dinb family like domain"/>
    <property type="match status" value="1"/>
</dbReference>
<feature type="binding site" evidence="3">
    <location>
        <position position="147"/>
    </location>
    <ligand>
        <name>a divalent metal cation</name>
        <dbReference type="ChEBI" id="CHEBI:60240"/>
    </ligand>
</feature>
<dbReference type="EMBL" id="AP014545">
    <property type="protein sequence ID" value="BBB26568.1"/>
    <property type="molecule type" value="Genomic_DNA"/>
</dbReference>
<evidence type="ECO:0000313" key="4">
    <source>
        <dbReference type="EMBL" id="BBB26568.1"/>
    </source>
</evidence>
<evidence type="ECO:0000313" key="5">
    <source>
        <dbReference type="Proteomes" id="UP000595663"/>
    </source>
</evidence>
<dbReference type="AlphaFoldDB" id="A0A7R6P3K7"/>
<organism evidence="4 5">
    <name type="scientific">Amphritea japonica ATCC BAA-1530</name>
    <dbReference type="NCBI Taxonomy" id="1278309"/>
    <lineage>
        <taxon>Bacteria</taxon>
        <taxon>Pseudomonadati</taxon>
        <taxon>Pseudomonadota</taxon>
        <taxon>Gammaproteobacteria</taxon>
        <taxon>Oceanospirillales</taxon>
        <taxon>Oceanospirillaceae</taxon>
        <taxon>Amphritea</taxon>
    </lineage>
</organism>
<dbReference type="Proteomes" id="UP000595663">
    <property type="component" value="Chromosome"/>
</dbReference>
<evidence type="ECO:0000256" key="2">
    <source>
        <dbReference type="ARBA" id="ARBA00022723"/>
    </source>
</evidence>
<dbReference type="Pfam" id="PF05163">
    <property type="entry name" value="DinB"/>
    <property type="match status" value="1"/>
</dbReference>
<name>A0A7R6P3K7_9GAMM</name>